<dbReference type="SUPFAM" id="SSF50331">
    <property type="entry name" value="MOP-like"/>
    <property type="match status" value="1"/>
</dbReference>
<proteinExistence type="inferred from homology"/>
<evidence type="ECO:0000256" key="7">
    <source>
        <dbReference type="RuleBase" id="RU364083"/>
    </source>
</evidence>
<dbReference type="InterPro" id="IPR005893">
    <property type="entry name" value="PotA-like"/>
</dbReference>
<dbReference type="CDD" id="cd03300">
    <property type="entry name" value="ABC_PotA_N"/>
    <property type="match status" value="1"/>
</dbReference>
<comment type="caution">
    <text evidence="9">The sequence shown here is derived from an EMBL/GenBank/DDBJ whole genome shotgun (WGS) entry which is preliminary data.</text>
</comment>
<evidence type="ECO:0000256" key="4">
    <source>
        <dbReference type="ARBA" id="ARBA00022840"/>
    </source>
</evidence>
<dbReference type="PANTHER" id="PTHR42781:SF4">
    <property type="entry name" value="SPERMIDINE_PUTRESCINE IMPORT ATP-BINDING PROTEIN POTA"/>
    <property type="match status" value="1"/>
</dbReference>
<dbReference type="SUPFAM" id="SSF52540">
    <property type="entry name" value="P-loop containing nucleoside triphosphate hydrolases"/>
    <property type="match status" value="1"/>
</dbReference>
<protein>
    <recommendedName>
        <fullName evidence="7">Spermidine/putrescine import ATP-binding protein PotA</fullName>
        <ecNumber evidence="7">7.6.2.11</ecNumber>
    </recommendedName>
</protein>
<comment type="subunit">
    <text evidence="7">The complex is composed of two ATP-binding proteins (PotA), two transmembrane proteins (PotB and PotC) and a solute-binding protein (PotD).</text>
</comment>
<organism evidence="9 10">
    <name type="scientific">Gulosibacter molinativorax</name>
    <dbReference type="NCBI Taxonomy" id="256821"/>
    <lineage>
        <taxon>Bacteria</taxon>
        <taxon>Bacillati</taxon>
        <taxon>Actinomycetota</taxon>
        <taxon>Actinomycetes</taxon>
        <taxon>Micrococcales</taxon>
        <taxon>Microbacteriaceae</taxon>
        <taxon>Gulosibacter</taxon>
    </lineage>
</organism>
<dbReference type="Pfam" id="PF08402">
    <property type="entry name" value="TOBE_2"/>
    <property type="match status" value="1"/>
</dbReference>
<evidence type="ECO:0000256" key="3">
    <source>
        <dbReference type="ARBA" id="ARBA00022741"/>
    </source>
</evidence>
<evidence type="ECO:0000256" key="6">
    <source>
        <dbReference type="ARBA" id="ARBA00023136"/>
    </source>
</evidence>
<dbReference type="Gene3D" id="2.40.50.100">
    <property type="match status" value="1"/>
</dbReference>
<evidence type="ECO:0000313" key="9">
    <source>
        <dbReference type="EMBL" id="MDJ1370700.1"/>
    </source>
</evidence>
<keyword evidence="1 7" id="KW-0813">Transport</keyword>
<keyword evidence="4 7" id="KW-0067">ATP-binding</keyword>
<dbReference type="Pfam" id="PF00005">
    <property type="entry name" value="ABC_tran"/>
    <property type="match status" value="1"/>
</dbReference>
<comment type="similarity">
    <text evidence="7">Belongs to the ABC transporter superfamily. Spermidine/putrescine importer (TC 3.A.1.11.1) family.</text>
</comment>
<dbReference type="PROSITE" id="PS00211">
    <property type="entry name" value="ABC_TRANSPORTER_1"/>
    <property type="match status" value="1"/>
</dbReference>
<dbReference type="NCBIfam" id="TIGR01187">
    <property type="entry name" value="potA"/>
    <property type="match status" value="1"/>
</dbReference>
<dbReference type="InterPro" id="IPR008995">
    <property type="entry name" value="Mo/tungstate-bd_C_term_dom"/>
</dbReference>
<reference evidence="9" key="2">
    <citation type="journal article" date="2022" name="Sci. Rep.">
        <title>In silico prediction of the enzymes involved in the degradation of the herbicide molinate by Gulosibacter molinativorax ON4T.</title>
        <authorList>
            <person name="Lopes A.R."/>
            <person name="Bunin E."/>
            <person name="Viana A.T."/>
            <person name="Froufe H."/>
            <person name="Munoz-Merida A."/>
            <person name="Pinho D."/>
            <person name="Figueiredo J."/>
            <person name="Barroso C."/>
            <person name="Vaz-Moreira I."/>
            <person name="Bellanger X."/>
            <person name="Egas C."/>
            <person name="Nunes O.C."/>
        </authorList>
    </citation>
    <scope>NUCLEOTIDE SEQUENCE</scope>
    <source>
        <strain evidence="9">ON4</strain>
    </source>
</reference>
<dbReference type="EMBL" id="PXVD01000006">
    <property type="protein sequence ID" value="MDJ1370700.1"/>
    <property type="molecule type" value="Genomic_DNA"/>
</dbReference>
<sequence>MIAPRNKRVQDESTTLDTQGVKQQIRDLDYDTTAVETIARSGISLRGVTKRYGTATVVEDIDLEIEAGEFMTFLGPSGSGKTTTLNMIAGFTDVTEGDLFIHGKPVAKLPAHKRDLGVVFQNYALFPHMTVAENVAYPLKRRKVNKSEQADRVKTTLDMVKLGDYGRRFPSELSGGQQQRVALARALVYRPKVLLMDEPLGALDKKLREWLQIEIKRIHHEVGSTFVFVTHDQEEALSMSDRIAVFNEGKIEQVGTGVELYEHPETLFVGRFLGESTVITGESSATSNDGTELVHEGHRIVVPGQISASKQVILVRPENLSLEPTADSAVAPGVSRNALPVQVYAATYLGIGWRYDVTLPNGDRGVVRSAHSASRFGVGESALMTWRPENGVLLEDLPQS</sequence>
<dbReference type="EC" id="7.6.2.11" evidence="7"/>
<dbReference type="InterPro" id="IPR003439">
    <property type="entry name" value="ABC_transporter-like_ATP-bd"/>
</dbReference>
<dbReference type="PANTHER" id="PTHR42781">
    <property type="entry name" value="SPERMIDINE/PUTRESCINE IMPORT ATP-BINDING PROTEIN POTA"/>
    <property type="match status" value="1"/>
</dbReference>
<keyword evidence="3 7" id="KW-0547">Nucleotide-binding</keyword>
<dbReference type="InterPro" id="IPR013611">
    <property type="entry name" value="Transp-assoc_OB_typ2"/>
</dbReference>
<accession>A0ABT7C691</accession>
<dbReference type="SMART" id="SM00382">
    <property type="entry name" value="AAA"/>
    <property type="match status" value="1"/>
</dbReference>
<dbReference type="GO" id="GO:0005524">
    <property type="term" value="F:ATP binding"/>
    <property type="evidence" value="ECO:0007669"/>
    <property type="project" value="UniProtKB-KW"/>
</dbReference>
<dbReference type="InterPro" id="IPR050093">
    <property type="entry name" value="ABC_SmlMolc_Importer"/>
</dbReference>
<dbReference type="Proteomes" id="UP001170379">
    <property type="component" value="Unassembled WGS sequence"/>
</dbReference>
<reference evidence="9" key="1">
    <citation type="submission" date="2018-03" db="EMBL/GenBank/DDBJ databases">
        <authorList>
            <person name="Nunes O.C."/>
            <person name="Lopes A.R."/>
            <person name="Froufe H."/>
            <person name="Munoz-Merida A."/>
            <person name="Barroso C."/>
            <person name="Egas C."/>
        </authorList>
    </citation>
    <scope>NUCLEOTIDE SEQUENCE</scope>
    <source>
        <strain evidence="9">ON4</strain>
    </source>
</reference>
<dbReference type="InterPro" id="IPR027417">
    <property type="entry name" value="P-loop_NTPase"/>
</dbReference>
<gene>
    <name evidence="7" type="primary">potA</name>
    <name evidence="9" type="ORF">C7K25_04865</name>
</gene>
<evidence type="ECO:0000256" key="2">
    <source>
        <dbReference type="ARBA" id="ARBA00022475"/>
    </source>
</evidence>
<comment type="function">
    <text evidence="7">Part of the ABC transporter complex PotABCD involved in spermidine/putrescine import. Responsible for energy coupling to the transport system.</text>
</comment>
<keyword evidence="2 7" id="KW-1003">Cell membrane</keyword>
<comment type="catalytic activity">
    <reaction evidence="7">
        <text>ATP + H2O + polyamine-[polyamine-binding protein]Side 1 = ADP + phosphate + polyamineSide 2 + [polyamine-binding protein]Side 1.</text>
        <dbReference type="EC" id="7.6.2.11"/>
    </reaction>
</comment>
<keyword evidence="6 7" id="KW-0472">Membrane</keyword>
<dbReference type="PROSITE" id="PS50893">
    <property type="entry name" value="ABC_TRANSPORTER_2"/>
    <property type="match status" value="1"/>
</dbReference>
<evidence type="ECO:0000256" key="1">
    <source>
        <dbReference type="ARBA" id="ARBA00022448"/>
    </source>
</evidence>
<evidence type="ECO:0000256" key="5">
    <source>
        <dbReference type="ARBA" id="ARBA00022967"/>
    </source>
</evidence>
<keyword evidence="5 7" id="KW-1278">Translocase</keyword>
<dbReference type="InterPro" id="IPR017871">
    <property type="entry name" value="ABC_transporter-like_CS"/>
</dbReference>
<dbReference type="Gene3D" id="3.40.50.300">
    <property type="entry name" value="P-loop containing nucleotide triphosphate hydrolases"/>
    <property type="match status" value="1"/>
</dbReference>
<keyword evidence="10" id="KW-1185">Reference proteome</keyword>
<dbReference type="InterPro" id="IPR003593">
    <property type="entry name" value="AAA+_ATPase"/>
</dbReference>
<name>A0ABT7C691_9MICO</name>
<feature type="domain" description="ABC transporter" evidence="8">
    <location>
        <begin position="43"/>
        <end position="273"/>
    </location>
</feature>
<evidence type="ECO:0000259" key="8">
    <source>
        <dbReference type="PROSITE" id="PS50893"/>
    </source>
</evidence>
<dbReference type="RefSeq" id="WP_084147440.1">
    <property type="nucleotide sequence ID" value="NZ_CP028426.1"/>
</dbReference>
<evidence type="ECO:0000313" key="10">
    <source>
        <dbReference type="Proteomes" id="UP001170379"/>
    </source>
</evidence>
<dbReference type="InterPro" id="IPR017879">
    <property type="entry name" value="PotA_ATP-bd"/>
</dbReference>